<reference evidence="3" key="1">
    <citation type="submission" date="2023-07" db="EMBL/GenBank/DDBJ databases">
        <title>Genomic Encyclopedia of Type Strains, Phase IV (KMG-IV): sequencing the most valuable type-strain genomes for metagenomic binning, comparative biology and taxonomic classification.</title>
        <authorList>
            <person name="Goeker M."/>
        </authorList>
    </citation>
    <scope>NUCLEOTIDE SEQUENCE</scope>
    <source>
        <strain evidence="3">DSM 26174</strain>
    </source>
</reference>
<accession>A0AAE3XK81</accession>
<feature type="signal peptide" evidence="1">
    <location>
        <begin position="1"/>
        <end position="20"/>
    </location>
</feature>
<protein>
    <submittedName>
        <fullName evidence="3">Alkaline phosphatase D</fullName>
        <ecNumber evidence="3">3.1.3.1</ecNumber>
    </submittedName>
</protein>
<feature type="chain" id="PRO_5042069481" evidence="1">
    <location>
        <begin position="21"/>
        <end position="343"/>
    </location>
</feature>
<name>A0AAE3XK81_9BACT</name>
<dbReference type="Gene3D" id="3.60.21.70">
    <property type="entry name" value="PhoD-like phosphatase"/>
    <property type="match status" value="1"/>
</dbReference>
<dbReference type="AlphaFoldDB" id="A0AAE3XK81"/>
<keyword evidence="3" id="KW-0378">Hydrolase</keyword>
<dbReference type="EMBL" id="JAVDQD010000001">
    <property type="protein sequence ID" value="MDR6238158.1"/>
    <property type="molecule type" value="Genomic_DNA"/>
</dbReference>
<evidence type="ECO:0000256" key="1">
    <source>
        <dbReference type="SAM" id="SignalP"/>
    </source>
</evidence>
<dbReference type="InterPro" id="IPR018946">
    <property type="entry name" value="PhoD-like_MPP"/>
</dbReference>
<dbReference type="RefSeq" id="WP_309937623.1">
    <property type="nucleotide sequence ID" value="NZ_AP025305.1"/>
</dbReference>
<gene>
    <name evidence="3" type="ORF">HNQ88_001134</name>
</gene>
<evidence type="ECO:0000259" key="2">
    <source>
        <dbReference type="Pfam" id="PF09423"/>
    </source>
</evidence>
<organism evidence="3 4">
    <name type="scientific">Aureibacter tunicatorum</name>
    <dbReference type="NCBI Taxonomy" id="866807"/>
    <lineage>
        <taxon>Bacteria</taxon>
        <taxon>Pseudomonadati</taxon>
        <taxon>Bacteroidota</taxon>
        <taxon>Cytophagia</taxon>
        <taxon>Cytophagales</taxon>
        <taxon>Persicobacteraceae</taxon>
        <taxon>Aureibacter</taxon>
    </lineage>
</organism>
<keyword evidence="1" id="KW-0732">Signal</keyword>
<evidence type="ECO:0000313" key="4">
    <source>
        <dbReference type="Proteomes" id="UP001185092"/>
    </source>
</evidence>
<dbReference type="SUPFAM" id="SSF56300">
    <property type="entry name" value="Metallo-dependent phosphatases"/>
    <property type="match status" value="1"/>
</dbReference>
<dbReference type="PANTHER" id="PTHR33987">
    <property type="entry name" value="CALCINEURIN-LIKE METALLO-PHOSPHOESTERASE SUPERFAMILY PROTEIN"/>
    <property type="match status" value="1"/>
</dbReference>
<comment type="caution">
    <text evidence="3">The sequence shown here is derived from an EMBL/GenBank/DDBJ whole genome shotgun (WGS) entry which is preliminary data.</text>
</comment>
<dbReference type="InterPro" id="IPR038607">
    <property type="entry name" value="PhoD-like_sf"/>
</dbReference>
<dbReference type="EC" id="3.1.3.1" evidence="3"/>
<dbReference type="InterPro" id="IPR029052">
    <property type="entry name" value="Metallo-depent_PP-like"/>
</dbReference>
<feature type="domain" description="PhoD-like phosphatase metallophosphatase" evidence="2">
    <location>
        <begin position="169"/>
        <end position="299"/>
    </location>
</feature>
<evidence type="ECO:0000313" key="3">
    <source>
        <dbReference type="EMBL" id="MDR6238158.1"/>
    </source>
</evidence>
<sequence>MRLLTQALVLLFLINLTCFCTSSKSDRSGINSVETSKKDSSLTIAFGSCNKQYKPQPLWQPIISNHPDLWIWLGDIIYSDTEDDPDFIRKNYAKQNKKKGYQALKSSTKVIGVWDDHDYGQNDGGKYYALKDSSQQILLDFLEVPKDSPRRTRKGVYSSEVIQKNSLSVKIILLDTRYHRDDEDDENPETTILGEEQWKWLKEEISSSHENLLIIGSEIQVIPKEHRFEKWENFPNEREKLLKLIATHNKPTIIISGDRHIAEISEIKLPKMDFPVLEITSSGMTHTYIGQVNETNKYRKGEISQELNFGLIKASFNKEGNLFVDMQVRGKDNKKLLEETNTY</sequence>
<dbReference type="CDD" id="cd07389">
    <property type="entry name" value="MPP_PhoD"/>
    <property type="match status" value="1"/>
</dbReference>
<dbReference type="Proteomes" id="UP001185092">
    <property type="component" value="Unassembled WGS sequence"/>
</dbReference>
<dbReference type="GO" id="GO:0004035">
    <property type="term" value="F:alkaline phosphatase activity"/>
    <property type="evidence" value="ECO:0007669"/>
    <property type="project" value="UniProtKB-EC"/>
</dbReference>
<dbReference type="PANTHER" id="PTHR33987:SF1">
    <property type="entry name" value="CALCINEURIN-LIKE METALLO-PHOSPHOESTERASE SUPERFAMILY PROTEIN"/>
    <property type="match status" value="1"/>
</dbReference>
<keyword evidence="4" id="KW-1185">Reference proteome</keyword>
<dbReference type="Pfam" id="PF09423">
    <property type="entry name" value="PhoD"/>
    <property type="match status" value="1"/>
</dbReference>
<proteinExistence type="predicted"/>